<feature type="compositionally biased region" description="Low complexity" evidence="1">
    <location>
        <begin position="69"/>
        <end position="79"/>
    </location>
</feature>
<reference evidence="3" key="1">
    <citation type="journal article" date="2022" name="Plant J.">
        <title>Strategies of tolerance reflected in two North American maple genomes.</title>
        <authorList>
            <person name="McEvoy S.L."/>
            <person name="Sezen U.U."/>
            <person name="Trouern-Trend A."/>
            <person name="McMahon S.M."/>
            <person name="Schaberg P.G."/>
            <person name="Yang J."/>
            <person name="Wegrzyn J.L."/>
            <person name="Swenson N.G."/>
        </authorList>
    </citation>
    <scope>NUCLEOTIDE SEQUENCE</scope>
    <source>
        <strain evidence="3">NS2018</strain>
    </source>
</reference>
<sequence>MDYDYRSRTSLPYSSQVPMYGTPATSSATGPSLHPMYGHPSSQYPRVGQHAHTAIPPVGRSSSSHHHQSSSSPSSSSSSGLGIRVALKPEYRIAPPPPLTPQVGDIPRSKFQFDFGFEKKVLAEAEKANQNWSSLGLENLPSKPTGSTSSLGSVAEPVVRKYVASGLNREAVPIAVANYGDNPTKVQEFAKSFSLLREMGFSSSNVSEVLLMYDNDTDKALAHFLNSSS</sequence>
<dbReference type="EMBL" id="JAUESC010000004">
    <property type="protein sequence ID" value="KAK0598495.1"/>
    <property type="molecule type" value="Genomic_DNA"/>
</dbReference>
<evidence type="ECO:0000313" key="4">
    <source>
        <dbReference type="Proteomes" id="UP001168877"/>
    </source>
</evidence>
<dbReference type="InterPro" id="IPR049467">
    <property type="entry name" value="UBAP-1-like_UBA2"/>
</dbReference>
<comment type="caution">
    <text evidence="3">The sequence shown here is derived from an EMBL/GenBank/DDBJ whole genome shotgun (WGS) entry which is preliminary data.</text>
</comment>
<dbReference type="AlphaFoldDB" id="A0AA39W041"/>
<evidence type="ECO:0000313" key="3">
    <source>
        <dbReference type="EMBL" id="KAK0598495.1"/>
    </source>
</evidence>
<feature type="region of interest" description="Disordered" evidence="1">
    <location>
        <begin position="1"/>
        <end position="81"/>
    </location>
</feature>
<proteinExistence type="predicted"/>
<name>A0AA39W041_ACESA</name>
<dbReference type="CDD" id="cd14316">
    <property type="entry name" value="UBA2_UBAP1_like"/>
    <property type="match status" value="1"/>
</dbReference>
<dbReference type="Gene3D" id="1.20.120.1920">
    <property type="entry name" value="UBAP1 SOUBA domain"/>
    <property type="match status" value="1"/>
</dbReference>
<reference evidence="3" key="2">
    <citation type="submission" date="2023-06" db="EMBL/GenBank/DDBJ databases">
        <authorList>
            <person name="Swenson N.G."/>
            <person name="Wegrzyn J.L."/>
            <person name="Mcevoy S.L."/>
        </authorList>
    </citation>
    <scope>NUCLEOTIDE SEQUENCE</scope>
    <source>
        <strain evidence="3">NS2018</strain>
        <tissue evidence="3">Leaf</tissue>
    </source>
</reference>
<dbReference type="GO" id="GO:0043130">
    <property type="term" value="F:ubiquitin binding"/>
    <property type="evidence" value="ECO:0007669"/>
    <property type="project" value="InterPro"/>
</dbReference>
<dbReference type="PANTHER" id="PTHR15960:SF5">
    <property type="entry name" value="LD44032P"/>
    <property type="match status" value="1"/>
</dbReference>
<dbReference type="InterPro" id="IPR038870">
    <property type="entry name" value="UBAP1"/>
</dbReference>
<protein>
    <recommendedName>
        <fullName evidence="2">Ubiquitin-associated protein 1-like UBA2 domain-containing protein</fullName>
    </recommendedName>
</protein>
<dbReference type="FunFam" id="1.20.120.1920:FF:000003">
    <property type="entry name" value="Ubiquitin-associated/translation elongation factor EF1B protein"/>
    <property type="match status" value="1"/>
</dbReference>
<feature type="domain" description="Ubiquitin-associated protein 1-like UBA2" evidence="2">
    <location>
        <begin position="194"/>
        <end position="221"/>
    </location>
</feature>
<evidence type="ECO:0000259" key="2">
    <source>
        <dbReference type="Pfam" id="PF21267"/>
    </source>
</evidence>
<dbReference type="GO" id="GO:0000813">
    <property type="term" value="C:ESCRT I complex"/>
    <property type="evidence" value="ECO:0007669"/>
    <property type="project" value="InterPro"/>
</dbReference>
<organism evidence="3 4">
    <name type="scientific">Acer saccharum</name>
    <name type="common">Sugar maple</name>
    <dbReference type="NCBI Taxonomy" id="4024"/>
    <lineage>
        <taxon>Eukaryota</taxon>
        <taxon>Viridiplantae</taxon>
        <taxon>Streptophyta</taxon>
        <taxon>Embryophyta</taxon>
        <taxon>Tracheophyta</taxon>
        <taxon>Spermatophyta</taxon>
        <taxon>Magnoliopsida</taxon>
        <taxon>eudicotyledons</taxon>
        <taxon>Gunneridae</taxon>
        <taxon>Pentapetalae</taxon>
        <taxon>rosids</taxon>
        <taxon>malvids</taxon>
        <taxon>Sapindales</taxon>
        <taxon>Sapindaceae</taxon>
        <taxon>Hippocastanoideae</taxon>
        <taxon>Acereae</taxon>
        <taxon>Acer</taxon>
    </lineage>
</organism>
<dbReference type="InterPro" id="IPR042575">
    <property type="entry name" value="UBAP1_C"/>
</dbReference>
<evidence type="ECO:0000256" key="1">
    <source>
        <dbReference type="SAM" id="MobiDB-lite"/>
    </source>
</evidence>
<feature type="compositionally biased region" description="Polar residues" evidence="1">
    <location>
        <begin position="8"/>
        <end position="30"/>
    </location>
</feature>
<dbReference type="Pfam" id="PF21267">
    <property type="entry name" value="UBAP-1_UBA2"/>
    <property type="match status" value="1"/>
</dbReference>
<dbReference type="InterPro" id="IPR009060">
    <property type="entry name" value="UBA-like_sf"/>
</dbReference>
<accession>A0AA39W041</accession>
<dbReference type="GO" id="GO:0043162">
    <property type="term" value="P:ubiquitin-dependent protein catabolic process via the multivesicular body sorting pathway"/>
    <property type="evidence" value="ECO:0007669"/>
    <property type="project" value="InterPro"/>
</dbReference>
<dbReference type="Proteomes" id="UP001168877">
    <property type="component" value="Unassembled WGS sequence"/>
</dbReference>
<dbReference type="PANTHER" id="PTHR15960">
    <property type="entry name" value="LD44032P"/>
    <property type="match status" value="1"/>
</dbReference>
<gene>
    <name evidence="3" type="ORF">LWI29_035188</name>
</gene>
<keyword evidence="4" id="KW-1185">Reference proteome</keyword>
<dbReference type="SUPFAM" id="SSF46934">
    <property type="entry name" value="UBA-like"/>
    <property type="match status" value="1"/>
</dbReference>